<organism evidence="2 3">
    <name type="scientific">Christiangramia crocea</name>
    <dbReference type="NCBI Taxonomy" id="2904124"/>
    <lineage>
        <taxon>Bacteria</taxon>
        <taxon>Pseudomonadati</taxon>
        <taxon>Bacteroidota</taxon>
        <taxon>Flavobacteriia</taxon>
        <taxon>Flavobacteriales</taxon>
        <taxon>Flavobacteriaceae</taxon>
        <taxon>Christiangramia</taxon>
    </lineage>
</organism>
<dbReference type="InterPro" id="IPR039793">
    <property type="entry name" value="UROS/Hem4"/>
</dbReference>
<dbReference type="RefSeq" id="WP_240097510.1">
    <property type="nucleotide sequence ID" value="NZ_JAJSON010000016.1"/>
</dbReference>
<dbReference type="Proteomes" id="UP001139344">
    <property type="component" value="Unassembled WGS sequence"/>
</dbReference>
<evidence type="ECO:0000313" key="3">
    <source>
        <dbReference type="Proteomes" id="UP001139344"/>
    </source>
</evidence>
<dbReference type="PANTHER" id="PTHR12390">
    <property type="entry name" value="UROPORPHYRINOGEN III SYNTHASE"/>
    <property type="match status" value="1"/>
</dbReference>
<accession>A0A9X1UVT7</accession>
<dbReference type="EMBL" id="JAJSON010000016">
    <property type="protein sequence ID" value="MCG9971347.1"/>
    <property type="molecule type" value="Genomic_DNA"/>
</dbReference>
<keyword evidence="3" id="KW-1185">Reference proteome</keyword>
<evidence type="ECO:0000313" key="2">
    <source>
        <dbReference type="EMBL" id="MCG9971347.1"/>
    </source>
</evidence>
<feature type="domain" description="Tetrapyrrole biosynthesis uroporphyrinogen III synthase" evidence="1">
    <location>
        <begin position="16"/>
        <end position="206"/>
    </location>
</feature>
<dbReference type="SUPFAM" id="SSF69618">
    <property type="entry name" value="HemD-like"/>
    <property type="match status" value="1"/>
</dbReference>
<dbReference type="PANTHER" id="PTHR12390:SF0">
    <property type="entry name" value="UROPORPHYRINOGEN-III SYNTHASE"/>
    <property type="match status" value="1"/>
</dbReference>
<dbReference type="InterPro" id="IPR036108">
    <property type="entry name" value="4pyrrol_syn_uPrphyn_synt_sf"/>
</dbReference>
<dbReference type="Gene3D" id="3.40.50.10090">
    <property type="match status" value="2"/>
</dbReference>
<dbReference type="GO" id="GO:0006780">
    <property type="term" value="P:uroporphyrinogen III biosynthetic process"/>
    <property type="evidence" value="ECO:0007669"/>
    <property type="project" value="InterPro"/>
</dbReference>
<protein>
    <submittedName>
        <fullName evidence="2">Uroporphyrinogen-III synthase</fullName>
    </submittedName>
</protein>
<dbReference type="InterPro" id="IPR003754">
    <property type="entry name" value="4pyrrol_synth_uPrphyn_synth"/>
</dbReference>
<dbReference type="GO" id="GO:0005829">
    <property type="term" value="C:cytosol"/>
    <property type="evidence" value="ECO:0007669"/>
    <property type="project" value="TreeGrafter"/>
</dbReference>
<name>A0A9X1UVT7_9FLAO</name>
<proteinExistence type="predicted"/>
<dbReference type="Pfam" id="PF02602">
    <property type="entry name" value="HEM4"/>
    <property type="match status" value="1"/>
</dbReference>
<dbReference type="AlphaFoldDB" id="A0A9X1UVT7"/>
<dbReference type="GO" id="GO:0004852">
    <property type="term" value="F:uroporphyrinogen-III synthase activity"/>
    <property type="evidence" value="ECO:0007669"/>
    <property type="project" value="InterPro"/>
</dbReference>
<gene>
    <name evidence="2" type="ORF">LU635_06820</name>
</gene>
<reference evidence="2" key="1">
    <citation type="submission" date="2021-12" db="EMBL/GenBank/DDBJ databases">
        <title>Description of Gramella crocea sp. nov., a new bacterium isolated from activated sludge.</title>
        <authorList>
            <person name="Zhang X."/>
        </authorList>
    </citation>
    <scope>NUCLEOTIDE SEQUENCE</scope>
    <source>
        <strain evidence="2">YB25</strain>
    </source>
</reference>
<dbReference type="CDD" id="cd06578">
    <property type="entry name" value="HemD"/>
    <property type="match status" value="1"/>
</dbReference>
<comment type="caution">
    <text evidence="2">The sequence shown here is derived from an EMBL/GenBank/DDBJ whole genome shotgun (WGS) entry which is preliminary data.</text>
</comment>
<sequence length="215" mass="24330">MPTVLSTKKLAPNQKELLLNAGIGLVEYNAIQIQFTHLELPSKKVENAIFTSRNAVKAILEKDLKIENNFCVGDKTAALLEKNGYHITEKAQNSEKLAQKLVEFYQTRQFHFFCGNKRRDELPTILKEHNVDFSEIKVYKTSLNLRKFESDFDGILFFSPSAVKSFTNKNKIKSPVFCIGPTTAEEAAKHTKKIIVASHPGIENVIARLVAFFKN</sequence>
<evidence type="ECO:0000259" key="1">
    <source>
        <dbReference type="Pfam" id="PF02602"/>
    </source>
</evidence>